<keyword evidence="1" id="KW-0378">Hydrolase</keyword>
<proteinExistence type="predicted"/>
<keyword evidence="2" id="KW-1185">Reference proteome</keyword>
<protein>
    <submittedName>
        <fullName evidence="1">ATP-dependent RNA helicase DHR1</fullName>
        <ecNumber evidence="1">3.6.4.13</ecNumber>
    </submittedName>
</protein>
<keyword evidence="1" id="KW-0547">Nucleotide-binding</keyword>
<organism evidence="1 2">
    <name type="scientific">Neophaeococcomyces mojaviensis</name>
    <dbReference type="NCBI Taxonomy" id="3383035"/>
    <lineage>
        <taxon>Eukaryota</taxon>
        <taxon>Fungi</taxon>
        <taxon>Dikarya</taxon>
        <taxon>Ascomycota</taxon>
        <taxon>Pezizomycotina</taxon>
        <taxon>Eurotiomycetes</taxon>
        <taxon>Chaetothyriomycetidae</taxon>
        <taxon>Chaetothyriales</taxon>
        <taxon>Chaetothyriales incertae sedis</taxon>
        <taxon>Neophaeococcomyces</taxon>
    </lineage>
</organism>
<name>A0ACC3ACS8_9EURO</name>
<accession>A0ACC3ACS8</accession>
<gene>
    <name evidence="1" type="primary">ECM16_2</name>
    <name evidence="1" type="ORF">H2198_003253</name>
</gene>
<evidence type="ECO:0000313" key="2">
    <source>
        <dbReference type="Proteomes" id="UP001172386"/>
    </source>
</evidence>
<dbReference type="Proteomes" id="UP001172386">
    <property type="component" value="Unassembled WGS sequence"/>
</dbReference>
<comment type="caution">
    <text evidence="1">The sequence shown here is derived from an EMBL/GenBank/DDBJ whole genome shotgun (WGS) entry which is preliminary data.</text>
</comment>
<dbReference type="EC" id="3.6.4.13" evidence="1"/>
<keyword evidence="1" id="KW-0067">ATP-binding</keyword>
<sequence length="259" mass="27600">MKGVAWISGAGHGIGRAVALAFANEGCDKLALVDINEEYLNETSRIIQESHGNIQLDLQIRDLRQPSEVQECIAQVAVRLGSINYAVNVAGIMASPLPSTELSLDDWDAVLNLNLRGTWLCSKYILQQMVKQAADGDGQKGAIVNIASIMGVLSLKGPPNYVSSKHAIIGLTKADAEAYGPHGIRVNCVSPGLIDSDFSNRMPIEAIPTFMEPMIKRTPLQRAGLPGEIAQACIFLVSNKASFITGANLIVDGGYTVAA</sequence>
<keyword evidence="1" id="KW-0347">Helicase</keyword>
<dbReference type="EMBL" id="JAPDRQ010000042">
    <property type="protein sequence ID" value="KAJ9659249.1"/>
    <property type="molecule type" value="Genomic_DNA"/>
</dbReference>
<evidence type="ECO:0000313" key="1">
    <source>
        <dbReference type="EMBL" id="KAJ9659249.1"/>
    </source>
</evidence>
<reference evidence="1" key="1">
    <citation type="submission" date="2022-10" db="EMBL/GenBank/DDBJ databases">
        <title>Culturing micro-colonial fungi from biological soil crusts in the Mojave desert and describing Neophaeococcomyces mojavensis, and introducing the new genera and species Taxawa tesnikishii.</title>
        <authorList>
            <person name="Kurbessoian T."/>
            <person name="Stajich J.E."/>
        </authorList>
    </citation>
    <scope>NUCLEOTIDE SEQUENCE</scope>
    <source>
        <strain evidence="1">JES_112</strain>
    </source>
</reference>